<dbReference type="InterPro" id="IPR023214">
    <property type="entry name" value="HAD_sf"/>
</dbReference>
<evidence type="ECO:0000313" key="3">
    <source>
        <dbReference type="Proteomes" id="UP000184440"/>
    </source>
</evidence>
<accession>A0A1M7QQZ1</accession>
<dbReference type="Gene3D" id="3.40.50.1000">
    <property type="entry name" value="HAD superfamily/HAD-like"/>
    <property type="match status" value="1"/>
</dbReference>
<dbReference type="InterPro" id="IPR006439">
    <property type="entry name" value="HAD-SF_hydro_IA"/>
</dbReference>
<dbReference type="InterPro" id="IPR051540">
    <property type="entry name" value="S-2-haloacid_dehalogenase"/>
</dbReference>
<dbReference type="STRING" id="134849.SAMN05443668_105206"/>
<dbReference type="Pfam" id="PF00702">
    <property type="entry name" value="Hydrolase"/>
    <property type="match status" value="1"/>
</dbReference>
<dbReference type="EMBL" id="FRCS01000005">
    <property type="protein sequence ID" value="SHN33985.1"/>
    <property type="molecule type" value="Genomic_DNA"/>
</dbReference>
<dbReference type="GO" id="GO:0016787">
    <property type="term" value="F:hydrolase activity"/>
    <property type="evidence" value="ECO:0007669"/>
    <property type="project" value="UniProtKB-KW"/>
</dbReference>
<name>A0A1M7QQZ1_9ACTN</name>
<gene>
    <name evidence="2" type="ORF">SAMN05443668_105206</name>
</gene>
<keyword evidence="3" id="KW-1185">Reference proteome</keyword>
<proteinExistence type="predicted"/>
<dbReference type="InterPro" id="IPR036412">
    <property type="entry name" value="HAD-like_sf"/>
</dbReference>
<dbReference type="PANTHER" id="PTHR43316:SF8">
    <property type="entry name" value="HAD FAMILY HYDROLASE"/>
    <property type="match status" value="1"/>
</dbReference>
<protein>
    <submittedName>
        <fullName evidence="2">Haloacid dehalogenase superfamily, subfamily IA, variant 1 with third motif having Dx(3-4)D or Dx(3-4)E</fullName>
    </submittedName>
</protein>
<reference evidence="2 3" key="1">
    <citation type="submission" date="2016-11" db="EMBL/GenBank/DDBJ databases">
        <authorList>
            <person name="Jaros S."/>
            <person name="Januszkiewicz K."/>
            <person name="Wedrychowicz H."/>
        </authorList>
    </citation>
    <scope>NUCLEOTIDE SEQUENCE [LARGE SCALE GENOMIC DNA]</scope>
    <source>
        <strain evidence="2 3">DSM 46144</strain>
    </source>
</reference>
<dbReference type="OrthoDB" id="9810501at2"/>
<dbReference type="SFLD" id="SFLDS00003">
    <property type="entry name" value="Haloacid_Dehalogenase"/>
    <property type="match status" value="1"/>
</dbReference>
<dbReference type="NCBIfam" id="TIGR01549">
    <property type="entry name" value="HAD-SF-IA-v1"/>
    <property type="match status" value="1"/>
</dbReference>
<dbReference type="AlphaFoldDB" id="A0A1M7QQZ1"/>
<dbReference type="SUPFAM" id="SSF56784">
    <property type="entry name" value="HAD-like"/>
    <property type="match status" value="1"/>
</dbReference>
<sequence length="231" mass="25667">MPIRAVWFDVGETLIDESHEYGTWADWLGVPRHTFSAMFGAVLARGEDYRTVFEHFKPGFDLEKERQARIDAGMGEYLNALNLYPDVRTCLSELREAGYFVGIAGNQTVRAGQFLRELNLPCDLLATSDDWGVTKPDVAFFEKLIEVSGHRPEEIAYVGDRLDNDIAPAARAGLVTVWIRRGPWGFVQEPGSADSPSELRAVAPDSSIQGLDTLATSLKDDLSRAPHQPMI</sequence>
<dbReference type="Proteomes" id="UP000184440">
    <property type="component" value="Unassembled WGS sequence"/>
</dbReference>
<keyword evidence="1" id="KW-0378">Hydrolase</keyword>
<dbReference type="SFLD" id="SFLDG01129">
    <property type="entry name" value="C1.5:_HAD__Beta-PGM__Phosphata"/>
    <property type="match status" value="1"/>
</dbReference>
<dbReference type="RefSeq" id="WP_084741462.1">
    <property type="nucleotide sequence ID" value="NZ_FRCS01000005.1"/>
</dbReference>
<organism evidence="2 3">
    <name type="scientific">Cryptosporangium aurantiacum</name>
    <dbReference type="NCBI Taxonomy" id="134849"/>
    <lineage>
        <taxon>Bacteria</taxon>
        <taxon>Bacillati</taxon>
        <taxon>Actinomycetota</taxon>
        <taxon>Actinomycetes</taxon>
        <taxon>Cryptosporangiales</taxon>
        <taxon>Cryptosporangiaceae</taxon>
        <taxon>Cryptosporangium</taxon>
    </lineage>
</organism>
<evidence type="ECO:0000256" key="1">
    <source>
        <dbReference type="ARBA" id="ARBA00022801"/>
    </source>
</evidence>
<dbReference type="PANTHER" id="PTHR43316">
    <property type="entry name" value="HYDROLASE, HALOACID DELAHOGENASE-RELATED"/>
    <property type="match status" value="1"/>
</dbReference>
<evidence type="ECO:0000313" key="2">
    <source>
        <dbReference type="EMBL" id="SHN33985.1"/>
    </source>
</evidence>